<dbReference type="EMBL" id="LZPO01027701">
    <property type="protein sequence ID" value="OBS77910.1"/>
    <property type="molecule type" value="Genomic_DNA"/>
</dbReference>
<evidence type="ECO:0000256" key="1">
    <source>
        <dbReference type="ARBA" id="ARBA00022763"/>
    </source>
</evidence>
<keyword evidence="5" id="KW-0326">Glycosidase</keyword>
<dbReference type="GO" id="GO:0006285">
    <property type="term" value="P:base-excision repair, AP site formation"/>
    <property type="evidence" value="ECO:0007669"/>
    <property type="project" value="TreeGrafter"/>
</dbReference>
<name>A0A1A6HIW7_NEOLE</name>
<keyword evidence="7" id="KW-1185">Reference proteome</keyword>
<organism evidence="6 7">
    <name type="scientific">Neotoma lepida</name>
    <name type="common">Desert woodrat</name>
    <dbReference type="NCBI Taxonomy" id="56216"/>
    <lineage>
        <taxon>Eukaryota</taxon>
        <taxon>Metazoa</taxon>
        <taxon>Chordata</taxon>
        <taxon>Craniata</taxon>
        <taxon>Vertebrata</taxon>
        <taxon>Euteleostomi</taxon>
        <taxon>Mammalia</taxon>
        <taxon>Eutheria</taxon>
        <taxon>Euarchontoglires</taxon>
        <taxon>Glires</taxon>
        <taxon>Rodentia</taxon>
        <taxon>Myomorpha</taxon>
        <taxon>Muroidea</taxon>
        <taxon>Cricetidae</taxon>
        <taxon>Neotominae</taxon>
        <taxon>Neotoma</taxon>
    </lineage>
</organism>
<keyword evidence="4" id="KW-0456">Lyase</keyword>
<feature type="non-terminal residue" evidence="6">
    <location>
        <position position="1"/>
    </location>
</feature>
<evidence type="ECO:0000313" key="6">
    <source>
        <dbReference type="EMBL" id="OBS77910.1"/>
    </source>
</evidence>
<sequence length="133" mass="14918">NWQQQLANIQIMRSKKDAPTDQLGAEHCHDANQRPGDSRCHAEPQVRGLTVESILQIDDDTLGRLIYPEQDEVFKQTTAILQQHSTVAELVALPDVGPKMAHLTMAVAWGTTAGIAMDTQVHRITNRLRWTKK</sequence>
<evidence type="ECO:0000256" key="5">
    <source>
        <dbReference type="ARBA" id="ARBA00023295"/>
    </source>
</evidence>
<keyword evidence="1" id="KW-0227">DNA damage</keyword>
<keyword evidence="3" id="KW-0234">DNA repair</keyword>
<dbReference type="Proteomes" id="UP000092124">
    <property type="component" value="Unassembled WGS sequence"/>
</dbReference>
<dbReference type="AlphaFoldDB" id="A0A1A6HIW7"/>
<dbReference type="GO" id="GO:0005634">
    <property type="term" value="C:nucleus"/>
    <property type="evidence" value="ECO:0007669"/>
    <property type="project" value="TreeGrafter"/>
</dbReference>
<evidence type="ECO:0000256" key="2">
    <source>
        <dbReference type="ARBA" id="ARBA00022801"/>
    </source>
</evidence>
<dbReference type="GO" id="GO:0006289">
    <property type="term" value="P:nucleotide-excision repair"/>
    <property type="evidence" value="ECO:0007669"/>
    <property type="project" value="TreeGrafter"/>
</dbReference>
<dbReference type="GO" id="GO:0000703">
    <property type="term" value="F:oxidized pyrimidine nucleobase lesion DNA N-glycosylase activity"/>
    <property type="evidence" value="ECO:0007669"/>
    <property type="project" value="TreeGrafter"/>
</dbReference>
<dbReference type="Gene3D" id="1.10.1670.10">
    <property type="entry name" value="Helix-hairpin-Helix base-excision DNA repair enzymes (C-terminal)"/>
    <property type="match status" value="1"/>
</dbReference>
<dbReference type="STRING" id="56216.A0A1A6HIW7"/>
<evidence type="ECO:0000256" key="3">
    <source>
        <dbReference type="ARBA" id="ARBA00023204"/>
    </source>
</evidence>
<evidence type="ECO:0000256" key="4">
    <source>
        <dbReference type="ARBA" id="ARBA00023239"/>
    </source>
</evidence>
<dbReference type="PANTHER" id="PTHR43286:SF1">
    <property type="entry name" value="ENDONUCLEASE III-LIKE PROTEIN 1"/>
    <property type="match status" value="1"/>
</dbReference>
<dbReference type="OrthoDB" id="2099276at2759"/>
<accession>A0A1A6HIW7</accession>
<dbReference type="InterPro" id="IPR023170">
    <property type="entry name" value="HhH_base_excis_C"/>
</dbReference>
<reference evidence="6 7" key="1">
    <citation type="submission" date="2016-06" db="EMBL/GenBank/DDBJ databases">
        <title>The Draft Genome Sequence and Annotation of the Desert Woodrat Neotoma lepida.</title>
        <authorList>
            <person name="Campbell M."/>
            <person name="Oakeson K.F."/>
            <person name="Yandell M."/>
            <person name="Halpert J.R."/>
            <person name="Dearing D."/>
        </authorList>
    </citation>
    <scope>NUCLEOTIDE SEQUENCE [LARGE SCALE GENOMIC DNA]</scope>
    <source>
        <strain evidence="6">417</strain>
        <tissue evidence="6">Liver</tissue>
    </source>
</reference>
<comment type="caution">
    <text evidence="6">The sequence shown here is derived from an EMBL/GenBank/DDBJ whole genome shotgun (WGS) entry which is preliminary data.</text>
</comment>
<dbReference type="SUPFAM" id="SSF48150">
    <property type="entry name" value="DNA-glycosylase"/>
    <property type="match status" value="1"/>
</dbReference>
<dbReference type="GO" id="GO:0016829">
    <property type="term" value="F:lyase activity"/>
    <property type="evidence" value="ECO:0007669"/>
    <property type="project" value="UniProtKB-KW"/>
</dbReference>
<keyword evidence="2" id="KW-0378">Hydrolase</keyword>
<dbReference type="GO" id="GO:0003906">
    <property type="term" value="F:DNA-(apurinic or apyrimidinic site) endonuclease activity"/>
    <property type="evidence" value="ECO:0007669"/>
    <property type="project" value="TreeGrafter"/>
</dbReference>
<dbReference type="Gene3D" id="1.10.340.30">
    <property type="entry name" value="Hypothetical protein, domain 2"/>
    <property type="match status" value="1"/>
</dbReference>
<proteinExistence type="predicted"/>
<protein>
    <submittedName>
        <fullName evidence="6">Uncharacterized protein</fullName>
    </submittedName>
</protein>
<gene>
    <name evidence="6" type="ORF">A6R68_19701</name>
</gene>
<dbReference type="PANTHER" id="PTHR43286">
    <property type="entry name" value="ENDONUCLEASE III-LIKE PROTEIN 1"/>
    <property type="match status" value="1"/>
</dbReference>
<feature type="non-terminal residue" evidence="6">
    <location>
        <position position="133"/>
    </location>
</feature>
<evidence type="ECO:0000313" key="7">
    <source>
        <dbReference type="Proteomes" id="UP000092124"/>
    </source>
</evidence>
<dbReference type="InterPro" id="IPR011257">
    <property type="entry name" value="DNA_glycosylase"/>
</dbReference>